<evidence type="ECO:0000256" key="2">
    <source>
        <dbReference type="SAM" id="SignalP"/>
    </source>
</evidence>
<feature type="transmembrane region" description="Helical" evidence="1">
    <location>
        <begin position="386"/>
        <end position="402"/>
    </location>
</feature>
<sequence length="673" mass="78305">MKRNTASFLLTILSNVSTLQAFEVKDVLHPIKNCVISLYEYETDSIQEKTFFETLVVQSFSLGIPLVQNTDASVETFYGNGKHPCEILIINGILPSGDKSRYKYREIHMTDRYFNVQREFILFIAVSSKPLREVSNIFHKYLYRYHENIIAMQVSPEENYQIGTLFRFQWYCNNYQLSCVVKLHLQSFLDSMKACHVDHICFIRKFSQSFEYGKDFNAWYVLTNNEYMINEKTNWEFTKEITLRQIWELKSEEYFEILLKSISDIASSRNFTPAIKNQVSNVNHRSTVLPTIYPYANPDEENEFSLYSTVPTDGLSFLQCFFRMTQKFNVLQIFQCLDIYSWAMVLVLIGVLSIFQKRGLSHVGRCLTLVSVLINQVPALKQSEKLLLLWVFAALVINNIYLSNYESILIQPEENYLRSFEELANQNYKIIIKNETSFEHWVVHNKVGPFNFSRILRKLRDSAVTINLAMPKVLESMMQDPASVFCSQPNALTAAIRTFPSVNASKGCKCKMATENLHAFHTFWEFRGPLRRVLYENFASLISSGIHGLYFSYNEIGGRDIFVTSYLQQFGMNKLNEERENHEEFFVFSLKSPEAQSILMIFVCLLVLCSGCFINEYGRVGEKVFGAAHCIYSYSIEPPRHFISKPHLTHYIEIWKNKTVFKNKNTVQKINSK</sequence>
<evidence type="ECO:0000256" key="1">
    <source>
        <dbReference type="SAM" id="Phobius"/>
    </source>
</evidence>
<gene>
    <name evidence="3" type="ORF">AFUS01_LOCUS47607</name>
</gene>
<comment type="caution">
    <text evidence="3">The sequence shown here is derived from an EMBL/GenBank/DDBJ whole genome shotgun (WGS) entry which is preliminary data.</text>
</comment>
<evidence type="ECO:0000313" key="3">
    <source>
        <dbReference type="EMBL" id="CAG7838667.1"/>
    </source>
</evidence>
<organism evidence="3 4">
    <name type="scientific">Allacma fusca</name>
    <dbReference type="NCBI Taxonomy" id="39272"/>
    <lineage>
        <taxon>Eukaryota</taxon>
        <taxon>Metazoa</taxon>
        <taxon>Ecdysozoa</taxon>
        <taxon>Arthropoda</taxon>
        <taxon>Hexapoda</taxon>
        <taxon>Collembola</taxon>
        <taxon>Symphypleona</taxon>
        <taxon>Sminthuridae</taxon>
        <taxon>Allacma</taxon>
    </lineage>
</organism>
<reference evidence="3" key="1">
    <citation type="submission" date="2021-06" db="EMBL/GenBank/DDBJ databases">
        <authorList>
            <person name="Hodson N. C."/>
            <person name="Mongue J. A."/>
            <person name="Jaron S. K."/>
        </authorList>
    </citation>
    <scope>NUCLEOTIDE SEQUENCE</scope>
</reference>
<feature type="transmembrane region" description="Helical" evidence="1">
    <location>
        <begin position="595"/>
        <end position="614"/>
    </location>
</feature>
<dbReference type="EMBL" id="CAJVCH010571836">
    <property type="protein sequence ID" value="CAG7838667.1"/>
    <property type="molecule type" value="Genomic_DNA"/>
</dbReference>
<feature type="transmembrane region" description="Helical" evidence="1">
    <location>
        <begin position="339"/>
        <end position="355"/>
    </location>
</feature>
<keyword evidence="2" id="KW-0732">Signal</keyword>
<keyword evidence="1" id="KW-0472">Membrane</keyword>
<feature type="chain" id="PRO_5035222874" evidence="2">
    <location>
        <begin position="22"/>
        <end position="673"/>
    </location>
</feature>
<feature type="signal peptide" evidence="2">
    <location>
        <begin position="1"/>
        <end position="21"/>
    </location>
</feature>
<evidence type="ECO:0000313" key="4">
    <source>
        <dbReference type="Proteomes" id="UP000708208"/>
    </source>
</evidence>
<accession>A0A8J2LKM5</accession>
<dbReference type="Proteomes" id="UP000708208">
    <property type="component" value="Unassembled WGS sequence"/>
</dbReference>
<keyword evidence="4" id="KW-1185">Reference proteome</keyword>
<name>A0A8J2LKM5_9HEXA</name>
<keyword evidence="1" id="KW-1133">Transmembrane helix</keyword>
<proteinExistence type="predicted"/>
<keyword evidence="1" id="KW-0812">Transmembrane</keyword>
<dbReference type="AlphaFoldDB" id="A0A8J2LKM5"/>
<protein>
    <submittedName>
        <fullName evidence="3">Uncharacterized protein</fullName>
    </submittedName>
</protein>